<accession>A0ABN8NY65</accession>
<feature type="transmembrane region" description="Helical" evidence="10">
    <location>
        <begin position="1597"/>
        <end position="1621"/>
    </location>
</feature>
<feature type="chain" id="PRO_5045477896" description="G-protein coupled receptors family 3 profile domain-containing protein" evidence="11">
    <location>
        <begin position="25"/>
        <end position="1779"/>
    </location>
</feature>
<keyword evidence="2" id="KW-1003">Cell membrane</keyword>
<keyword evidence="8" id="KW-0325">Glycoprotein</keyword>
<evidence type="ECO:0000256" key="11">
    <source>
        <dbReference type="SAM" id="SignalP"/>
    </source>
</evidence>
<feature type="transmembrane region" description="Helical" evidence="10">
    <location>
        <begin position="1489"/>
        <end position="1509"/>
    </location>
</feature>
<dbReference type="InterPro" id="IPR050726">
    <property type="entry name" value="mGluR"/>
</dbReference>
<dbReference type="EMBL" id="CALNXK010000040">
    <property type="protein sequence ID" value="CAH3125005.1"/>
    <property type="molecule type" value="Genomic_DNA"/>
</dbReference>
<feature type="signal peptide" evidence="11">
    <location>
        <begin position="1"/>
        <end position="24"/>
    </location>
</feature>
<dbReference type="Proteomes" id="UP001159405">
    <property type="component" value="Unassembled WGS sequence"/>
</dbReference>
<keyword evidence="7" id="KW-0675">Receptor</keyword>
<evidence type="ECO:0000256" key="5">
    <source>
        <dbReference type="ARBA" id="ARBA00023040"/>
    </source>
</evidence>
<feature type="transmembrane region" description="Helical" evidence="10">
    <location>
        <begin position="615"/>
        <end position="635"/>
    </location>
</feature>
<dbReference type="InterPro" id="IPR017979">
    <property type="entry name" value="GPCR_3_CS"/>
</dbReference>
<keyword evidence="4 10" id="KW-1133">Transmembrane helix</keyword>
<gene>
    <name evidence="13" type="ORF">PLOB_00031539</name>
</gene>
<evidence type="ECO:0000313" key="14">
    <source>
        <dbReference type="Proteomes" id="UP001159405"/>
    </source>
</evidence>
<evidence type="ECO:0000256" key="2">
    <source>
        <dbReference type="ARBA" id="ARBA00022475"/>
    </source>
</evidence>
<dbReference type="Pfam" id="PF01094">
    <property type="entry name" value="ANF_receptor"/>
    <property type="match status" value="3"/>
</dbReference>
<dbReference type="InterPro" id="IPR028082">
    <property type="entry name" value="Peripla_BP_I"/>
</dbReference>
<keyword evidence="9" id="KW-0807">Transducer</keyword>
<dbReference type="CDD" id="cd13953">
    <property type="entry name" value="7tm_classC_mGluR-like"/>
    <property type="match status" value="2"/>
</dbReference>
<dbReference type="InterPro" id="IPR038550">
    <property type="entry name" value="GPCR_3_9-Cys_sf"/>
</dbReference>
<feature type="transmembrane region" description="Helical" evidence="10">
    <location>
        <begin position="773"/>
        <end position="797"/>
    </location>
</feature>
<evidence type="ECO:0000256" key="1">
    <source>
        <dbReference type="ARBA" id="ARBA00004651"/>
    </source>
</evidence>
<evidence type="ECO:0000256" key="10">
    <source>
        <dbReference type="SAM" id="Phobius"/>
    </source>
</evidence>
<feature type="transmembrane region" description="Helical" evidence="10">
    <location>
        <begin position="1571"/>
        <end position="1591"/>
    </location>
</feature>
<dbReference type="InterPro" id="IPR001828">
    <property type="entry name" value="ANF_lig-bd_rcpt"/>
</dbReference>
<dbReference type="Gene3D" id="2.10.50.30">
    <property type="entry name" value="GPCR, family 3, nine cysteines domain"/>
    <property type="match status" value="2"/>
</dbReference>
<organism evidence="13 14">
    <name type="scientific">Porites lobata</name>
    <dbReference type="NCBI Taxonomy" id="104759"/>
    <lineage>
        <taxon>Eukaryota</taxon>
        <taxon>Metazoa</taxon>
        <taxon>Cnidaria</taxon>
        <taxon>Anthozoa</taxon>
        <taxon>Hexacorallia</taxon>
        <taxon>Scleractinia</taxon>
        <taxon>Fungiina</taxon>
        <taxon>Poritidae</taxon>
        <taxon>Porites</taxon>
    </lineage>
</organism>
<dbReference type="Gene3D" id="3.40.50.2300">
    <property type="match status" value="5"/>
</dbReference>
<proteinExistence type="predicted"/>
<evidence type="ECO:0000256" key="9">
    <source>
        <dbReference type="ARBA" id="ARBA00023224"/>
    </source>
</evidence>
<feature type="transmembrane region" description="Helical" evidence="10">
    <location>
        <begin position="737"/>
        <end position="761"/>
    </location>
</feature>
<comment type="caution">
    <text evidence="13">The sequence shown here is derived from an EMBL/GenBank/DDBJ whole genome shotgun (WGS) entry which is preliminary data.</text>
</comment>
<keyword evidence="6 10" id="KW-0472">Membrane</keyword>
<dbReference type="InterPro" id="IPR000337">
    <property type="entry name" value="GPCR_3"/>
</dbReference>
<comment type="subcellular location">
    <subcellularLocation>
        <location evidence="1">Cell membrane</location>
        <topology evidence="1">Multi-pass membrane protein</topology>
    </subcellularLocation>
</comment>
<dbReference type="PANTHER" id="PTHR24060">
    <property type="entry name" value="METABOTROPIC GLUTAMATE RECEPTOR"/>
    <property type="match status" value="1"/>
</dbReference>
<feature type="transmembrane region" description="Helical" evidence="10">
    <location>
        <begin position="692"/>
        <end position="711"/>
    </location>
</feature>
<feature type="transmembrane region" description="Helical" evidence="10">
    <location>
        <begin position="1535"/>
        <end position="1559"/>
    </location>
</feature>
<evidence type="ECO:0000256" key="4">
    <source>
        <dbReference type="ARBA" id="ARBA00022989"/>
    </source>
</evidence>
<evidence type="ECO:0000256" key="8">
    <source>
        <dbReference type="ARBA" id="ARBA00023180"/>
    </source>
</evidence>
<dbReference type="PRINTS" id="PR00248">
    <property type="entry name" value="GPCRMGR"/>
</dbReference>
<dbReference type="PROSITE" id="PS50259">
    <property type="entry name" value="G_PROTEIN_RECEP_F3_4"/>
    <property type="match status" value="2"/>
</dbReference>
<evidence type="ECO:0000259" key="12">
    <source>
        <dbReference type="PROSITE" id="PS50259"/>
    </source>
</evidence>
<sequence length="1779" mass="199035">MLSCILKPPLFILLHFVFLPPNEGYRNYKEGDIIVGGLLDIHYPGTSDQCTEISTADLGYAEATIFTIEKINKNSSILPNVTIGYDLRDYCGSNARAVKMAYDLMFTCNGDSVHMSNQNISTSPTSYVKENNTKTISALVGPADSASAVLVGSLLQVFDIPAISPSATSDELSSQMYKDFFRTVPPDKWQAEVMADIIELFNWTYVAAVGLDDSYGQNGISALEKESYNRKTFCIAFSEYIPRLGHWNKTKQTVLKIKRRSEVAVIIVWLSGGQGRAFFAEATAQNLEEKTWILSDALTVNLNSHFTILNGSLGIKPHDYSVPEFEEHLKTITPAKSIERGAEWWEEFWRLQFNCSATNADDSGVALCEANLTLHHALQKIRGSFVSYIIDAVYAIAHALDNIYRCSHTIHDAGKRGNCPLVKPVVKGHDLKKYLRNISFQGGTGRVRFDKFGDPLTASYDIINFRLDSTTDGARKNILVGAWNKKNTPKLKVDLSRLRWRTPFTPLSSCSSECLPGTRKKKTEPCCWDCIKCPLGTVSTKVGSISCTGCDPETKSNEGRSRCEKLPVINITHSNVSGITITVVASIGFILILLIGGTYIKFFNTPVVKASNREISFLLLFGISSLFILAFLELTEPSHSLCTATFFWRYFGLNLCITVLFLKTMRIASVFEVDKLAKLFAPCYKTLTRQGIFLSVMNLALHCLLALWIFLDPPRRNKIIRLDEYVFLVCKPFDAKVGLALFIAVCAYTLIVAFLCTYYAFKARGIPDNFNETRYIGFSMCILLLSSLAYYPVLFAFESWSVTIVSCTTTLVTSFGLLGCMFGPRIYILFFHSQQNTIERVRSQDGDVIIGGLLSIRLPEGDDHCGNLFTTGLGHVEAVIFAIESINKNPVLLPNVTLGYDIRNYCFSTDMAVKIAYDFMQDNSATDNTMQNGSKPISVLIGPDTSASAVLVGSFLQVVDIPAISSIATSVDLSSKLHENFFRTVPPDIWQAKVMADIIELFNWTYVAAVGLDDSYGRNGIWALEKESYNRKTFCVAFSEHIPRRDYHDKIKQTVAKIKLRSNIGVIVVWLASDYGREFFREATSKNVVEKTWILSDALTSEEAVLLDPDFAMLNGSLGIQPHDYPVPDFEEHLKIITPAKSLERGREWWEEFWRLEFNCSAIDLGRIPTCESNLTLHNALKQIRNSFVSYDIDAVYAIAHALDNIKHYLVTNRDSSSSKQPIVKGRDLQKYLRNVSFDGLTGKVQFDMFGDPLSASYDIINFRSRSTTERARKKIRIGVWDREGTPRLNLNVSGLQWKSLSTQFSFCSSECLPRTRKEITEPCCWECKKCLPGTISTDIGSTTCTKCEAETKSNEGHTGCEKLPIVNITFTTATGITITLVAFVGIILTLLVCGTWVKFYNTPIVKASSREISLLLLFGISAVFILAVLELAEPNKLLCSAATFWRYFALNICITVLFLKTMRIASVFEVDKVAQLFAPCYKNLKTQLVFLFVMNLTALSLLALWIVLDPPRRKKIIRSDEYIFIVCKPFDTNIGLALFITVCSYTLIVALFCTYYAFKARGIPENFNETKYIGFSMYILLLSSIAYYPVAFAFDSWYVTLVSCTTALITSFGLLGCICLPRRGSGRHHRILQLEIRGGGAAIFAKATAQKLNEQTWILFLASHSGVPVCSAYSSLVETIILAIQRINKNPVFLSNVTLGYDIRNYCFSTNGAVKIACDFIQDNFAIDDIIELFNWTYVAAVGLDDSYGRKGILALEKEAYNRKTICIVLYELIPRLD</sequence>
<name>A0ABN8NY65_9CNID</name>
<evidence type="ECO:0000256" key="6">
    <source>
        <dbReference type="ARBA" id="ARBA00023136"/>
    </source>
</evidence>
<feature type="transmembrane region" description="Helical" evidence="10">
    <location>
        <begin position="1377"/>
        <end position="1401"/>
    </location>
</feature>
<feature type="transmembrane region" description="Helical" evidence="10">
    <location>
        <begin position="579"/>
        <end position="603"/>
    </location>
</feature>
<keyword evidence="14" id="KW-1185">Reference proteome</keyword>
<feature type="transmembrane region" description="Helical" evidence="10">
    <location>
        <begin position="1413"/>
        <end position="1433"/>
    </location>
</feature>
<protein>
    <recommendedName>
        <fullName evidence="12">G-protein coupled receptors family 3 profile domain-containing protein</fullName>
    </recommendedName>
</protein>
<dbReference type="InterPro" id="IPR011500">
    <property type="entry name" value="GPCR_3_9-Cys_dom"/>
</dbReference>
<dbReference type="InterPro" id="IPR017978">
    <property type="entry name" value="GPCR_3_C"/>
</dbReference>
<evidence type="ECO:0000256" key="3">
    <source>
        <dbReference type="ARBA" id="ARBA00022692"/>
    </source>
</evidence>
<dbReference type="Pfam" id="PF07562">
    <property type="entry name" value="NCD3G"/>
    <property type="match status" value="1"/>
</dbReference>
<dbReference type="Pfam" id="PF00003">
    <property type="entry name" value="7tm_3"/>
    <property type="match status" value="2"/>
</dbReference>
<evidence type="ECO:0000313" key="13">
    <source>
        <dbReference type="EMBL" id="CAH3125005.1"/>
    </source>
</evidence>
<keyword evidence="5" id="KW-0297">G-protein coupled receptor</keyword>
<feature type="domain" description="G-protein coupled receptors family 3 profile" evidence="12">
    <location>
        <begin position="1375"/>
        <end position="1623"/>
    </location>
</feature>
<dbReference type="PROSITE" id="PS00981">
    <property type="entry name" value="G_PROTEIN_RECEP_F3_3"/>
    <property type="match status" value="1"/>
</dbReference>
<feature type="transmembrane region" description="Helical" evidence="10">
    <location>
        <begin position="647"/>
        <end position="671"/>
    </location>
</feature>
<feature type="transmembrane region" description="Helical" evidence="10">
    <location>
        <begin position="1445"/>
        <end position="1469"/>
    </location>
</feature>
<evidence type="ECO:0000256" key="7">
    <source>
        <dbReference type="ARBA" id="ARBA00023170"/>
    </source>
</evidence>
<keyword evidence="11" id="KW-0732">Signal</keyword>
<dbReference type="SUPFAM" id="SSF53822">
    <property type="entry name" value="Periplasmic binding protein-like I"/>
    <property type="match status" value="3"/>
</dbReference>
<feature type="domain" description="G-protein coupled receptors family 3 profile" evidence="12">
    <location>
        <begin position="577"/>
        <end position="845"/>
    </location>
</feature>
<reference evidence="13 14" key="1">
    <citation type="submission" date="2022-05" db="EMBL/GenBank/DDBJ databases">
        <authorList>
            <consortium name="Genoscope - CEA"/>
            <person name="William W."/>
        </authorList>
    </citation>
    <scope>NUCLEOTIDE SEQUENCE [LARGE SCALE GENOMIC DNA]</scope>
</reference>
<keyword evidence="3 10" id="KW-0812">Transmembrane</keyword>